<dbReference type="AlphaFoldDB" id="A0A4S2H6G0"/>
<feature type="non-terminal residue" evidence="6">
    <location>
        <position position="110"/>
    </location>
</feature>
<feature type="domain" description="ATP-grasp" evidence="5">
    <location>
        <begin position="46"/>
        <end position="97"/>
    </location>
</feature>
<keyword evidence="7" id="KW-1185">Reference proteome</keyword>
<evidence type="ECO:0000256" key="2">
    <source>
        <dbReference type="ARBA" id="ARBA00022741"/>
    </source>
</evidence>
<dbReference type="PANTHER" id="PTHR43472">
    <property type="entry name" value="PHOSPHORIBOSYLAMINE--GLYCINE LIGASE"/>
    <property type="match status" value="1"/>
</dbReference>
<dbReference type="Pfam" id="PF01071">
    <property type="entry name" value="GARS_A"/>
    <property type="match status" value="1"/>
</dbReference>
<feature type="non-terminal residue" evidence="6">
    <location>
        <position position="1"/>
    </location>
</feature>
<evidence type="ECO:0000256" key="4">
    <source>
        <dbReference type="PROSITE-ProRule" id="PRU00409"/>
    </source>
</evidence>
<keyword evidence="1 6" id="KW-0436">Ligase</keyword>
<dbReference type="Proteomes" id="UP000305451">
    <property type="component" value="Unassembled WGS sequence"/>
</dbReference>
<keyword evidence="3 4" id="KW-0067">ATP-binding</keyword>
<dbReference type="InterPro" id="IPR011761">
    <property type="entry name" value="ATP-grasp"/>
</dbReference>
<dbReference type="PROSITE" id="PS50975">
    <property type="entry name" value="ATP_GRASP"/>
    <property type="match status" value="1"/>
</dbReference>
<dbReference type="GO" id="GO:0005524">
    <property type="term" value="F:ATP binding"/>
    <property type="evidence" value="ECO:0007669"/>
    <property type="project" value="UniProtKB-UniRule"/>
</dbReference>
<sequence>GEGDTGPNTGGMGAYAPAPLMTPELMATVDEQIARPMLAGMRDADMAYSGVLYIGIMVTAQGPKVVEFNCRFGAPECQALMVQTEADIVPALLSCATGGMPARDFARLLP</sequence>
<evidence type="ECO:0000259" key="5">
    <source>
        <dbReference type="PROSITE" id="PS50975"/>
    </source>
</evidence>
<evidence type="ECO:0000313" key="6">
    <source>
        <dbReference type="EMBL" id="TGY91405.1"/>
    </source>
</evidence>
<evidence type="ECO:0000256" key="3">
    <source>
        <dbReference type="ARBA" id="ARBA00022840"/>
    </source>
</evidence>
<evidence type="ECO:0000256" key="1">
    <source>
        <dbReference type="ARBA" id="ARBA00022598"/>
    </source>
</evidence>
<reference evidence="6 7" key="1">
    <citation type="journal article" date="2013" name="Int. J. Syst. Evol. Microbiol.">
        <title>Marinicauda pacifica gen. nov., sp. nov., a prosthecate alphaproteobacterium of the family Hyphomonadaceae isolated from deep seawater.</title>
        <authorList>
            <person name="Zhang X.Y."/>
            <person name="Li G.W."/>
            <person name="Wang C.S."/>
            <person name="Zhang Y.J."/>
            <person name="Xu X.W."/>
            <person name="Li H."/>
            <person name="Liu A."/>
            <person name="Liu C."/>
            <person name="Xie B.B."/>
            <person name="Qin Q.L."/>
            <person name="Xu Z."/>
            <person name="Chen X.L."/>
            <person name="Zhou B.C."/>
            <person name="Zhang Y.Z."/>
        </authorList>
    </citation>
    <scope>NUCLEOTIDE SEQUENCE [LARGE SCALE GENOMIC DNA]</scope>
    <source>
        <strain evidence="6 7">P-1 km-3</strain>
    </source>
</reference>
<name>A0A4S2H6G0_9PROT</name>
<organism evidence="6 7">
    <name type="scientific">Marinicauda pacifica</name>
    <dbReference type="NCBI Taxonomy" id="1133559"/>
    <lineage>
        <taxon>Bacteria</taxon>
        <taxon>Pseudomonadati</taxon>
        <taxon>Pseudomonadota</taxon>
        <taxon>Alphaproteobacteria</taxon>
        <taxon>Maricaulales</taxon>
        <taxon>Maricaulaceae</taxon>
        <taxon>Marinicauda</taxon>
    </lineage>
</organism>
<comment type="caution">
    <text evidence="6">The sequence shown here is derived from an EMBL/GenBank/DDBJ whole genome shotgun (WGS) entry which is preliminary data.</text>
</comment>
<evidence type="ECO:0000313" key="7">
    <source>
        <dbReference type="Proteomes" id="UP000305451"/>
    </source>
</evidence>
<dbReference type="InterPro" id="IPR000115">
    <property type="entry name" value="PRibGlycinamide_synth"/>
</dbReference>
<accession>A0A4S2H6G0</accession>
<gene>
    <name evidence="6" type="ORF">E5162_14225</name>
</gene>
<dbReference type="InterPro" id="IPR020561">
    <property type="entry name" value="PRibGlycinamid_synth_ATP-grasp"/>
</dbReference>
<dbReference type="PANTHER" id="PTHR43472:SF1">
    <property type="entry name" value="PHOSPHORIBOSYLAMINE--GLYCINE LIGASE, CHLOROPLASTIC"/>
    <property type="match status" value="1"/>
</dbReference>
<dbReference type="SMART" id="SM01209">
    <property type="entry name" value="GARS_A"/>
    <property type="match status" value="1"/>
</dbReference>
<keyword evidence="2 4" id="KW-0547">Nucleotide-binding</keyword>
<dbReference type="GO" id="GO:0046872">
    <property type="term" value="F:metal ion binding"/>
    <property type="evidence" value="ECO:0007669"/>
    <property type="project" value="InterPro"/>
</dbReference>
<dbReference type="GO" id="GO:0004637">
    <property type="term" value="F:phosphoribosylamine-glycine ligase activity"/>
    <property type="evidence" value="ECO:0007669"/>
    <property type="project" value="InterPro"/>
</dbReference>
<dbReference type="GO" id="GO:0009113">
    <property type="term" value="P:purine nucleobase biosynthetic process"/>
    <property type="evidence" value="ECO:0007669"/>
    <property type="project" value="InterPro"/>
</dbReference>
<dbReference type="SUPFAM" id="SSF56059">
    <property type="entry name" value="Glutathione synthetase ATP-binding domain-like"/>
    <property type="match status" value="1"/>
</dbReference>
<protein>
    <submittedName>
        <fullName evidence="6">Phosphoribosylamine--glycine ligase</fullName>
    </submittedName>
</protein>
<dbReference type="EMBL" id="SRXV01000019">
    <property type="protein sequence ID" value="TGY91405.1"/>
    <property type="molecule type" value="Genomic_DNA"/>
</dbReference>
<dbReference type="Gene3D" id="3.30.470.20">
    <property type="entry name" value="ATP-grasp fold, B domain"/>
    <property type="match status" value="1"/>
</dbReference>
<proteinExistence type="predicted"/>